<dbReference type="Proteomes" id="UP000694846">
    <property type="component" value="Unplaced"/>
</dbReference>
<dbReference type="SUPFAM" id="SSF48371">
    <property type="entry name" value="ARM repeat"/>
    <property type="match status" value="1"/>
</dbReference>
<evidence type="ECO:0000259" key="1">
    <source>
        <dbReference type="SMART" id="SM00543"/>
    </source>
</evidence>
<gene>
    <name evidence="3" type="primary">LOC112684996</name>
</gene>
<proteinExistence type="predicted"/>
<dbReference type="RefSeq" id="XP_025412527.1">
    <property type="nucleotide sequence ID" value="XM_025556742.1"/>
</dbReference>
<name>A0A8B8FP98_9HEMI</name>
<evidence type="ECO:0000313" key="3">
    <source>
        <dbReference type="RefSeq" id="XP_025412527.1"/>
    </source>
</evidence>
<dbReference type="InterPro" id="IPR016024">
    <property type="entry name" value="ARM-type_fold"/>
</dbReference>
<reference evidence="3" key="1">
    <citation type="submission" date="2025-08" db="UniProtKB">
        <authorList>
            <consortium name="RefSeq"/>
        </authorList>
    </citation>
    <scope>IDENTIFICATION</scope>
    <source>
        <tissue evidence="3">Whole body</tissue>
    </source>
</reference>
<dbReference type="GO" id="GO:0003723">
    <property type="term" value="F:RNA binding"/>
    <property type="evidence" value="ECO:0007669"/>
    <property type="project" value="InterPro"/>
</dbReference>
<dbReference type="Gene3D" id="1.25.40.180">
    <property type="match status" value="1"/>
</dbReference>
<dbReference type="GeneID" id="112684996"/>
<evidence type="ECO:0000313" key="2">
    <source>
        <dbReference type="Proteomes" id="UP000694846"/>
    </source>
</evidence>
<organism evidence="2 3">
    <name type="scientific">Sipha flava</name>
    <name type="common">yellow sugarcane aphid</name>
    <dbReference type="NCBI Taxonomy" id="143950"/>
    <lineage>
        <taxon>Eukaryota</taxon>
        <taxon>Metazoa</taxon>
        <taxon>Ecdysozoa</taxon>
        <taxon>Arthropoda</taxon>
        <taxon>Hexapoda</taxon>
        <taxon>Insecta</taxon>
        <taxon>Pterygota</taxon>
        <taxon>Neoptera</taxon>
        <taxon>Paraneoptera</taxon>
        <taxon>Hemiptera</taxon>
        <taxon>Sternorrhyncha</taxon>
        <taxon>Aphidomorpha</taxon>
        <taxon>Aphidoidea</taxon>
        <taxon>Aphididae</taxon>
        <taxon>Sipha</taxon>
    </lineage>
</organism>
<dbReference type="AlphaFoldDB" id="A0A8B8FP98"/>
<accession>A0A8B8FP98</accession>
<protein>
    <submittedName>
        <fullName evidence="3">Uncharacterized protein LOC112684996</fullName>
    </submittedName>
</protein>
<feature type="domain" description="MIF4G" evidence="1">
    <location>
        <begin position="97"/>
        <end position="295"/>
    </location>
</feature>
<sequence length="298" mass="33670">MNEPILSPQYAFICSSMKNIAQKQKLSSRVQSIILDTLKLKNDGLTDRNTSKESLLLDRIEENNIVESRIGDITQNLVNKHPVSTVQKSKHPELNVFKTVKSVINSVTAENVNTTVNELSALISNSDVMEKTIDFIFARANIRPESIPMLVFICSSLKNVVVNPVEQHAKPISFKKEVLIRCNQVLQSGIQSDSSENAFTHKKPFTFVGELFNANVLSAHTLLEFLQIVPDKLTNRGLDNTCRLLKAAGKKLEQVYNLKKTIRKLTNMVSNDEEGMYSQRSTMLLKELVNLRDKKWLL</sequence>
<dbReference type="Pfam" id="PF02854">
    <property type="entry name" value="MIF4G"/>
    <property type="match status" value="1"/>
</dbReference>
<dbReference type="SMART" id="SM00543">
    <property type="entry name" value="MIF4G"/>
    <property type="match status" value="1"/>
</dbReference>
<keyword evidence="2" id="KW-1185">Reference proteome</keyword>
<dbReference type="InterPro" id="IPR003890">
    <property type="entry name" value="MIF4G-like_typ-3"/>
</dbReference>